<evidence type="ECO:0000313" key="2">
    <source>
        <dbReference type="Proteomes" id="UP000176377"/>
    </source>
</evidence>
<accession>A0A1F6DGX7</accession>
<name>A0A1F6DGX7_9BACT</name>
<dbReference type="EMBL" id="MFLA01000002">
    <property type="protein sequence ID" value="OGG60704.1"/>
    <property type="molecule type" value="Genomic_DNA"/>
</dbReference>
<gene>
    <name evidence="1" type="ORF">A2765_06455</name>
</gene>
<dbReference type="Proteomes" id="UP000176377">
    <property type="component" value="Unassembled WGS sequence"/>
</dbReference>
<evidence type="ECO:0000313" key="1">
    <source>
        <dbReference type="EMBL" id="OGG60704.1"/>
    </source>
</evidence>
<organism evidence="1 2">
    <name type="scientific">Candidatus Kaiserbacteria bacterium RIFCSPHIGHO2_01_FULL_56_24</name>
    <dbReference type="NCBI Taxonomy" id="1798487"/>
    <lineage>
        <taxon>Bacteria</taxon>
        <taxon>Candidatus Kaiseribacteriota</taxon>
    </lineage>
</organism>
<comment type="caution">
    <text evidence="1">The sequence shown here is derived from an EMBL/GenBank/DDBJ whole genome shotgun (WGS) entry which is preliminary data.</text>
</comment>
<reference evidence="1 2" key="1">
    <citation type="journal article" date="2016" name="Nat. Commun.">
        <title>Thousands of microbial genomes shed light on interconnected biogeochemical processes in an aquifer system.</title>
        <authorList>
            <person name="Anantharaman K."/>
            <person name="Brown C.T."/>
            <person name="Hug L.A."/>
            <person name="Sharon I."/>
            <person name="Castelle C.J."/>
            <person name="Probst A.J."/>
            <person name="Thomas B.C."/>
            <person name="Singh A."/>
            <person name="Wilkins M.J."/>
            <person name="Karaoz U."/>
            <person name="Brodie E.L."/>
            <person name="Williams K.H."/>
            <person name="Hubbard S.S."/>
            <person name="Banfield J.F."/>
        </authorList>
    </citation>
    <scope>NUCLEOTIDE SEQUENCE [LARGE SCALE GENOMIC DNA]</scope>
</reference>
<evidence type="ECO:0008006" key="3">
    <source>
        <dbReference type="Google" id="ProtNLM"/>
    </source>
</evidence>
<sequence>MNDPHFSDATLIDTRAAALESGLHADYIARLARQKRIRGRRIGNKWHVDPVSLKEFLQRQTDKEIRRQEELKQQRKREYELSQQHQLDTKASEAARYRRLHDSATETSEPIPLPAAQAHNVLAHAIGGLHSMTPGLASHMISPIIHPAIEFLHKFTALLVAITLVFGVYSAFDPQFRSFACSTLIEASGTLFEAGKVAFRADTRDREASSAQLAAASLSGIDAHNDICSTLR</sequence>
<dbReference type="AlphaFoldDB" id="A0A1F6DGX7"/>
<protein>
    <recommendedName>
        <fullName evidence="3">Helix-turn-helix domain-containing protein</fullName>
    </recommendedName>
</protein>
<proteinExistence type="predicted"/>